<feature type="compositionally biased region" description="Low complexity" evidence="12">
    <location>
        <begin position="120"/>
        <end position="142"/>
    </location>
</feature>
<dbReference type="InterPro" id="IPR039753">
    <property type="entry name" value="RG7MT1"/>
</dbReference>
<evidence type="ECO:0000256" key="9">
    <source>
        <dbReference type="ARBA" id="ARBA00033387"/>
    </source>
</evidence>
<feature type="domain" description="MRNA cap 0 methyltransferase" evidence="13">
    <location>
        <begin position="542"/>
        <end position="820"/>
    </location>
</feature>
<keyword evidence="7" id="KW-0507">mRNA processing</keyword>
<dbReference type="PROSITE" id="PS51562">
    <property type="entry name" value="RNA_CAP0_MT"/>
    <property type="match status" value="1"/>
</dbReference>
<evidence type="ECO:0000313" key="14">
    <source>
        <dbReference type="EMBL" id="ORY23439.1"/>
    </source>
</evidence>
<evidence type="ECO:0000256" key="12">
    <source>
        <dbReference type="SAM" id="MobiDB-lite"/>
    </source>
</evidence>
<dbReference type="CDD" id="cd02440">
    <property type="entry name" value="AdoMet_MTases"/>
    <property type="match status" value="1"/>
</dbReference>
<evidence type="ECO:0000256" key="5">
    <source>
        <dbReference type="ARBA" id="ARBA00022691"/>
    </source>
</evidence>
<comment type="caution">
    <text evidence="14">The sequence shown here is derived from an EMBL/GenBank/DDBJ whole genome shotgun (WGS) entry which is preliminary data.</text>
</comment>
<dbReference type="InterPro" id="IPR004971">
    <property type="entry name" value="mRNA_G-N7_MeTrfase_dom"/>
</dbReference>
<dbReference type="EC" id="2.1.1.56" evidence="2"/>
<dbReference type="InParanoid" id="A0A1Y2ALI8"/>
<dbReference type="STRING" id="71784.A0A1Y2ALI8"/>
<evidence type="ECO:0000313" key="15">
    <source>
        <dbReference type="Proteomes" id="UP000193986"/>
    </source>
</evidence>
<dbReference type="GO" id="GO:0005634">
    <property type="term" value="C:nucleus"/>
    <property type="evidence" value="ECO:0007669"/>
    <property type="project" value="TreeGrafter"/>
</dbReference>
<evidence type="ECO:0000256" key="10">
    <source>
        <dbReference type="ARBA" id="ARBA00044712"/>
    </source>
</evidence>
<organism evidence="14 15">
    <name type="scientific">Naematelia encephala</name>
    <dbReference type="NCBI Taxonomy" id="71784"/>
    <lineage>
        <taxon>Eukaryota</taxon>
        <taxon>Fungi</taxon>
        <taxon>Dikarya</taxon>
        <taxon>Basidiomycota</taxon>
        <taxon>Agaricomycotina</taxon>
        <taxon>Tremellomycetes</taxon>
        <taxon>Tremellales</taxon>
        <taxon>Naemateliaceae</taxon>
        <taxon>Naematelia</taxon>
    </lineage>
</organism>
<dbReference type="SUPFAM" id="SSF53335">
    <property type="entry name" value="S-adenosyl-L-methionine-dependent methyltransferases"/>
    <property type="match status" value="1"/>
</dbReference>
<reference evidence="14 15" key="1">
    <citation type="submission" date="2016-07" db="EMBL/GenBank/DDBJ databases">
        <title>Pervasive Adenine N6-methylation of Active Genes in Fungi.</title>
        <authorList>
            <consortium name="DOE Joint Genome Institute"/>
            <person name="Mondo S.J."/>
            <person name="Dannebaum R.O."/>
            <person name="Kuo R.C."/>
            <person name="Labutti K."/>
            <person name="Haridas S."/>
            <person name="Kuo A."/>
            <person name="Salamov A."/>
            <person name="Ahrendt S.R."/>
            <person name="Lipzen A."/>
            <person name="Sullivan W."/>
            <person name="Andreopoulos W.B."/>
            <person name="Clum A."/>
            <person name="Lindquist E."/>
            <person name="Daum C."/>
            <person name="Ramamoorthy G.K."/>
            <person name="Gryganskyi A."/>
            <person name="Culley D."/>
            <person name="Magnuson J.K."/>
            <person name="James T.Y."/>
            <person name="O'Malley M.A."/>
            <person name="Stajich J.E."/>
            <person name="Spatafora J.W."/>
            <person name="Visel A."/>
            <person name="Grigoriev I.V."/>
        </authorList>
    </citation>
    <scope>NUCLEOTIDE SEQUENCE [LARGE SCALE GENOMIC DNA]</scope>
    <source>
        <strain evidence="14 15">68-887.2</strain>
    </source>
</reference>
<dbReference type="GO" id="GO:0004482">
    <property type="term" value="F:mRNA 5'-cap (guanine-N7-)-methyltransferase activity"/>
    <property type="evidence" value="ECO:0007669"/>
    <property type="project" value="UniProtKB-EC"/>
</dbReference>
<evidence type="ECO:0000256" key="4">
    <source>
        <dbReference type="ARBA" id="ARBA00022679"/>
    </source>
</evidence>
<dbReference type="GO" id="GO:0003723">
    <property type="term" value="F:RNA binding"/>
    <property type="evidence" value="ECO:0007669"/>
    <property type="project" value="UniProtKB-KW"/>
</dbReference>
<dbReference type="EMBL" id="MCFC01000079">
    <property type="protein sequence ID" value="ORY23439.1"/>
    <property type="molecule type" value="Genomic_DNA"/>
</dbReference>
<keyword evidence="7" id="KW-0506">mRNA capping</keyword>
<keyword evidence="15" id="KW-1185">Reference proteome</keyword>
<keyword evidence="3" id="KW-0489">Methyltransferase</keyword>
<dbReference type="PANTHER" id="PTHR12189:SF2">
    <property type="entry name" value="MRNA CAP GUANINE-N7 METHYLTRANSFERASE"/>
    <property type="match status" value="1"/>
</dbReference>
<evidence type="ECO:0000256" key="2">
    <source>
        <dbReference type="ARBA" id="ARBA00011926"/>
    </source>
</evidence>
<keyword evidence="5" id="KW-0949">S-adenosyl-L-methionine</keyword>
<keyword evidence="4" id="KW-0808">Transferase</keyword>
<proteinExistence type="predicted"/>
<dbReference type="Gene3D" id="3.40.50.150">
    <property type="entry name" value="Vaccinia Virus protein VP39"/>
    <property type="match status" value="1"/>
</dbReference>
<evidence type="ECO:0000259" key="13">
    <source>
        <dbReference type="PROSITE" id="PS51562"/>
    </source>
</evidence>
<evidence type="ECO:0000256" key="6">
    <source>
        <dbReference type="ARBA" id="ARBA00022884"/>
    </source>
</evidence>
<feature type="region of interest" description="Disordered" evidence="12">
    <location>
        <begin position="1"/>
        <end position="235"/>
    </location>
</feature>
<evidence type="ECO:0000256" key="3">
    <source>
        <dbReference type="ARBA" id="ARBA00022603"/>
    </source>
</evidence>
<feature type="compositionally biased region" description="Polar residues" evidence="12">
    <location>
        <begin position="323"/>
        <end position="333"/>
    </location>
</feature>
<gene>
    <name evidence="14" type="ORF">BCR39DRAFT_549313</name>
</gene>
<evidence type="ECO:0000256" key="11">
    <source>
        <dbReference type="ARBA" id="ARBA00049739"/>
    </source>
</evidence>
<comment type="catalytic activity">
    <reaction evidence="10">
        <text>a 5'-end (5'-triphosphoguanosine)-ribonucleoside in mRNA + S-adenosyl-L-methionine = a 5'-end (N(7)-methyl 5'-triphosphoguanosine)-ribonucleoside in mRNA + S-adenosyl-L-homocysteine</text>
        <dbReference type="Rhea" id="RHEA:67008"/>
        <dbReference type="Rhea" id="RHEA-COMP:17166"/>
        <dbReference type="Rhea" id="RHEA-COMP:17167"/>
        <dbReference type="ChEBI" id="CHEBI:57856"/>
        <dbReference type="ChEBI" id="CHEBI:59789"/>
        <dbReference type="ChEBI" id="CHEBI:156461"/>
        <dbReference type="ChEBI" id="CHEBI:167617"/>
        <dbReference type="EC" id="2.1.1.56"/>
    </reaction>
</comment>
<sequence length="820" mass="90760">MPYDPVRDRDLPSPATELRSTEIWRDQATPGSSLSDSGEIHGRLSHPPSFHRDARSPSVQSTGRNVSGPGGLRGLLNDDYTEESRRGSGERSSMSSHPEEDRARASLNRLMNPDLAPPVSKSNSASSLGHHSSSPSSLSPGSRQYHPNVNGFLTPATPAASGAMRRSRSPNYPAYATSPGVQALPLGYGEPSYPSHHSYPEAPGPSLPRRRPSVGVAQRPMPPPADTHGFDPYTRTTPIAAQLPLRSPSVSVSPRSIHQSLPPAHTISRPGSATSGSHPFFFQPPPPPHPTYVNISPATSSRQLSEDPIQPPSGQIPGERRSTVPSRRNSQVTPMPVYSPQFQSMRSPSPIIHRTPYNPHRISEPRSVLHPISSDEVSTLRQVGLENNPLRRKKRRPLPSWSGPSPGARSGTQPIESATSYFPSQENERPGSAYRRSQSYVDRRGSVSSSGRPSMTPGPRTMPPVFDEPPLVTPGGTKRGSENVKSENGNHLKRRSDYDAEGEGYDGARKKVGNTHYVGNASEVASHYNSRPEVGVQHREFSPIIGLKKFNNWIKSVLIGKFAWRGHGAGAKVLDIGCGKGGDLNKWRQARISLYVGMDIAATSVEQARGRFETMNRPGFDAYFFAHDCYSLPISDILPDQLKVRDLYDNVTMQFCMHYAFESPSKARMMIENVSRYLSTGGKFIGTIPDGEILLSRLNALPEDDTELKFGNSCYFIQFEERIHKGIYGHKYRFYLEDAVDDVPEYVVNWDNFVSLALEYRLRLVYRKSFNEVLQEEQSSRDFGPLLGRMKVINEAGESAMDEDQWEAANLYMAFAFEKF</sequence>
<feature type="compositionally biased region" description="Polar residues" evidence="12">
    <location>
        <begin position="293"/>
        <end position="303"/>
    </location>
</feature>
<comment type="function">
    <text evidence="1">Responsible for methylating the 5'-cap structure of mRNAs.</text>
</comment>
<feature type="compositionally biased region" description="Polar residues" evidence="12">
    <location>
        <begin position="410"/>
        <end position="425"/>
    </location>
</feature>
<dbReference type="PANTHER" id="PTHR12189">
    <property type="entry name" value="MRNA GUANINE-7- METHYLTRANSFERASE"/>
    <property type="match status" value="1"/>
</dbReference>
<keyword evidence="6" id="KW-0694">RNA-binding</keyword>
<dbReference type="AlphaFoldDB" id="A0A1Y2ALI8"/>
<evidence type="ECO:0000256" key="1">
    <source>
        <dbReference type="ARBA" id="ARBA00003378"/>
    </source>
</evidence>
<evidence type="ECO:0000256" key="8">
    <source>
        <dbReference type="ARBA" id="ARBA00032772"/>
    </source>
</evidence>
<dbReference type="OrthoDB" id="10248867at2759"/>
<feature type="compositionally biased region" description="Basic and acidic residues" evidence="12">
    <location>
        <begin position="479"/>
        <end position="498"/>
    </location>
</feature>
<dbReference type="Pfam" id="PF03291">
    <property type="entry name" value="mRNA_G-N7_MeTrfase"/>
    <property type="match status" value="1"/>
</dbReference>
<dbReference type="Proteomes" id="UP000193986">
    <property type="component" value="Unassembled WGS sequence"/>
</dbReference>
<name>A0A1Y2ALI8_9TREE</name>
<protein>
    <recommendedName>
        <fullName evidence="11">mRNA cap guanine-N(7) methyltransferase</fullName>
        <ecNumber evidence="2">2.1.1.56</ecNumber>
    </recommendedName>
    <alternativeName>
        <fullName evidence="8">mRNA (guanine-N(7))-methyltransferase</fullName>
    </alternativeName>
    <alternativeName>
        <fullName evidence="9">mRNA cap methyltransferase</fullName>
    </alternativeName>
</protein>
<evidence type="ECO:0000256" key="7">
    <source>
        <dbReference type="ARBA" id="ARBA00023042"/>
    </source>
</evidence>
<feature type="region of interest" description="Disordered" evidence="12">
    <location>
        <begin position="249"/>
        <end position="505"/>
    </location>
</feature>
<dbReference type="InterPro" id="IPR029063">
    <property type="entry name" value="SAM-dependent_MTases_sf"/>
</dbReference>
<accession>A0A1Y2ALI8</accession>
<feature type="compositionally biased region" description="Basic and acidic residues" evidence="12">
    <location>
        <begin position="1"/>
        <end position="11"/>
    </location>
</feature>